<keyword evidence="4 9" id="KW-0637">Prenyltransferase</keyword>
<evidence type="ECO:0000256" key="2">
    <source>
        <dbReference type="ARBA" id="ARBA00012656"/>
    </source>
</evidence>
<evidence type="ECO:0000256" key="6">
    <source>
        <dbReference type="ARBA" id="ARBA00022737"/>
    </source>
</evidence>
<dbReference type="InterPro" id="IPR002088">
    <property type="entry name" value="Prenyl_trans_a"/>
</dbReference>
<dbReference type="Gene3D" id="2.60.40.1130">
    <property type="entry name" value="Rab geranylgeranyltransferase alpha-subunit, insert domain"/>
    <property type="match status" value="1"/>
</dbReference>
<name>A0A443SAC4_9ACAR</name>
<dbReference type="AlphaFoldDB" id="A0A443SAC4"/>
<dbReference type="GO" id="GO:0097354">
    <property type="term" value="P:prenylation"/>
    <property type="evidence" value="ECO:0007669"/>
    <property type="project" value="UniProtKB-UniRule"/>
</dbReference>
<protein>
    <recommendedName>
        <fullName evidence="3 9">Geranylgeranyl transferase type-2 subunit alpha</fullName>
        <ecNumber evidence="2 9">2.5.1.60</ecNumber>
    </recommendedName>
    <alternativeName>
        <fullName evidence="7 9">Geranylgeranyl transferase type II subunit alpha</fullName>
    </alternativeName>
</protein>
<dbReference type="PANTHER" id="PTHR11129:SF2">
    <property type="entry name" value="GERANYLGERANYL TRANSFERASE TYPE-2 SUBUNIT ALPHA"/>
    <property type="match status" value="1"/>
</dbReference>
<organism evidence="10 11">
    <name type="scientific">Leptotrombidium deliense</name>
    <dbReference type="NCBI Taxonomy" id="299467"/>
    <lineage>
        <taxon>Eukaryota</taxon>
        <taxon>Metazoa</taxon>
        <taxon>Ecdysozoa</taxon>
        <taxon>Arthropoda</taxon>
        <taxon>Chelicerata</taxon>
        <taxon>Arachnida</taxon>
        <taxon>Acari</taxon>
        <taxon>Acariformes</taxon>
        <taxon>Trombidiformes</taxon>
        <taxon>Prostigmata</taxon>
        <taxon>Anystina</taxon>
        <taxon>Parasitengona</taxon>
        <taxon>Trombiculoidea</taxon>
        <taxon>Trombiculidae</taxon>
        <taxon>Leptotrombidium</taxon>
    </lineage>
</organism>
<dbReference type="OrthoDB" id="1658at2759"/>
<feature type="non-terminal residue" evidence="10">
    <location>
        <position position="415"/>
    </location>
</feature>
<keyword evidence="5 9" id="KW-0808">Transferase</keyword>
<dbReference type="STRING" id="299467.A0A443SAC4"/>
<evidence type="ECO:0000256" key="9">
    <source>
        <dbReference type="RuleBase" id="RU367120"/>
    </source>
</evidence>
<dbReference type="GO" id="GO:0005968">
    <property type="term" value="C:Rab-protein geranylgeranyltransferase complex"/>
    <property type="evidence" value="ECO:0007669"/>
    <property type="project" value="TreeGrafter"/>
</dbReference>
<reference evidence="10 11" key="1">
    <citation type="journal article" date="2018" name="Gigascience">
        <title>Genomes of trombidid mites reveal novel predicted allergens and laterally-transferred genes associated with secondary metabolism.</title>
        <authorList>
            <person name="Dong X."/>
            <person name="Chaisiri K."/>
            <person name="Xia D."/>
            <person name="Armstrong S.D."/>
            <person name="Fang Y."/>
            <person name="Donnelly M.J."/>
            <person name="Kadowaki T."/>
            <person name="McGarry J.W."/>
            <person name="Darby A.C."/>
            <person name="Makepeace B.L."/>
        </authorList>
    </citation>
    <scope>NUCLEOTIDE SEQUENCE [LARGE SCALE GENOMIC DNA]</scope>
    <source>
        <strain evidence="10">UoL-UT</strain>
    </source>
</reference>
<dbReference type="FunFam" id="1.25.40.120:FF:000035">
    <property type="entry name" value="Geranylgeranyl transferase type-2 subunit alpha"/>
    <property type="match status" value="1"/>
</dbReference>
<evidence type="ECO:0000256" key="8">
    <source>
        <dbReference type="ARBA" id="ARBA00047658"/>
    </source>
</evidence>
<comment type="similarity">
    <text evidence="1 9">Belongs to the protein prenyltransferase subunit alpha family.</text>
</comment>
<dbReference type="PANTHER" id="PTHR11129">
    <property type="entry name" value="PROTEIN FARNESYLTRANSFERASE ALPHA SUBUNIT/RAB GERANYLGERANYL TRANSFERASE ALPHA SUBUNIT"/>
    <property type="match status" value="1"/>
</dbReference>
<evidence type="ECO:0000256" key="7">
    <source>
        <dbReference type="ARBA" id="ARBA00031267"/>
    </source>
</evidence>
<evidence type="ECO:0000256" key="3">
    <source>
        <dbReference type="ARBA" id="ARBA00014772"/>
    </source>
</evidence>
<dbReference type="Proteomes" id="UP000288716">
    <property type="component" value="Unassembled WGS sequence"/>
</dbReference>
<evidence type="ECO:0000313" key="11">
    <source>
        <dbReference type="Proteomes" id="UP000288716"/>
    </source>
</evidence>
<comment type="function">
    <text evidence="9">Catalyzes the transfer of a geranyl-geranyl moiety from geranyl-geranyl pyrophosphate to cysteines occuring in specific C-terminal amino acid sequences.</text>
</comment>
<sequence>MHGRLKVKTTAEKEREKRLEKEEKCKLFKAGIDKAFEMRKKNDNENALSVTAPLLMANPDVYTLWNYRREVFLQRRDLLNQISEDLSLQQAEPELTQESFEELCSKELDLTSTCLLKNPKSYCVWHHRYWILQIMKNPNWKREIQLCNEFLEMDERNFHCWDFRRFVCHSENIPIEEELDFSLKKVEENFSNFSSWFYRSSLFTEAHTRKIIDFTGFWNDEYSMVESALFTDPSDQSPWFYHKWLLATNYGKNISSFSTTNENFKVTIENIIYDVTSGILAVVFNKSIRKCQYLVSFKDDSFEHNVQEKSWFSTNEPFSKTWYIFTSFHKSCDVVILTLDASMNDPFLVGLPDTIECKRMKGNDKFTMNSINCEHLLSEEKIKSLRCLQAMEPMNKWINLVLTAIDDKQPKENAK</sequence>
<comment type="catalytic activity">
    <reaction evidence="8 9">
        <text>geranylgeranyl diphosphate + L-cysteinyl-[protein] = S-geranylgeranyl-L-cysteinyl-[protein] + diphosphate</text>
        <dbReference type="Rhea" id="RHEA:21240"/>
        <dbReference type="Rhea" id="RHEA-COMP:10131"/>
        <dbReference type="Rhea" id="RHEA-COMP:11537"/>
        <dbReference type="ChEBI" id="CHEBI:29950"/>
        <dbReference type="ChEBI" id="CHEBI:33019"/>
        <dbReference type="ChEBI" id="CHEBI:57533"/>
        <dbReference type="ChEBI" id="CHEBI:86021"/>
        <dbReference type="EC" id="2.5.1.60"/>
    </reaction>
</comment>
<dbReference type="EMBL" id="NCKV01004886">
    <property type="protein sequence ID" value="RWS24434.1"/>
    <property type="molecule type" value="Genomic_DNA"/>
</dbReference>
<evidence type="ECO:0000256" key="4">
    <source>
        <dbReference type="ARBA" id="ARBA00022602"/>
    </source>
</evidence>
<gene>
    <name evidence="10" type="ORF">B4U80_00025</name>
</gene>
<dbReference type="Gene3D" id="1.25.40.120">
    <property type="entry name" value="Protein prenylyltransferase"/>
    <property type="match status" value="1"/>
</dbReference>
<dbReference type="PROSITE" id="PS51147">
    <property type="entry name" value="PFTA"/>
    <property type="match status" value="5"/>
</dbReference>
<dbReference type="EC" id="2.5.1.60" evidence="2 9"/>
<dbReference type="Pfam" id="PF01239">
    <property type="entry name" value="PPTA"/>
    <property type="match status" value="5"/>
</dbReference>
<comment type="caution">
    <text evidence="10">The sequence shown here is derived from an EMBL/GenBank/DDBJ whole genome shotgun (WGS) entry which is preliminary data.</text>
</comment>
<dbReference type="SUPFAM" id="SSF48439">
    <property type="entry name" value="Protein prenylyltransferase"/>
    <property type="match status" value="1"/>
</dbReference>
<evidence type="ECO:0000256" key="1">
    <source>
        <dbReference type="ARBA" id="ARBA00006734"/>
    </source>
</evidence>
<proteinExistence type="inferred from homology"/>
<dbReference type="GO" id="GO:0004663">
    <property type="term" value="F:Rab geranylgeranyltransferase activity"/>
    <property type="evidence" value="ECO:0007669"/>
    <property type="project" value="UniProtKB-UniRule"/>
</dbReference>
<evidence type="ECO:0000256" key="5">
    <source>
        <dbReference type="ARBA" id="ARBA00022679"/>
    </source>
</evidence>
<keyword evidence="6" id="KW-0677">Repeat</keyword>
<keyword evidence="11" id="KW-1185">Reference proteome</keyword>
<evidence type="ECO:0000313" key="10">
    <source>
        <dbReference type="EMBL" id="RWS24434.1"/>
    </source>
</evidence>
<dbReference type="VEuPathDB" id="VectorBase:LDEU007604"/>
<accession>A0A443SAC4</accession>